<dbReference type="InterPro" id="IPR011990">
    <property type="entry name" value="TPR-like_helical_dom_sf"/>
</dbReference>
<dbReference type="Gene3D" id="1.25.40.10">
    <property type="entry name" value="Tetratricopeptide repeat domain"/>
    <property type="match status" value="1"/>
</dbReference>
<dbReference type="AlphaFoldDB" id="A0A6G1H6G7"/>
<accession>A0A6G1H6G7</accession>
<dbReference type="SUPFAM" id="SSF48403">
    <property type="entry name" value="Ankyrin repeat"/>
    <property type="match status" value="1"/>
</dbReference>
<evidence type="ECO:0000313" key="2">
    <source>
        <dbReference type="Proteomes" id="UP000800041"/>
    </source>
</evidence>
<gene>
    <name evidence="1" type="ORF">K402DRAFT_452852</name>
</gene>
<evidence type="ECO:0000313" key="1">
    <source>
        <dbReference type="EMBL" id="KAF1988652.1"/>
    </source>
</evidence>
<dbReference type="Proteomes" id="UP000800041">
    <property type="component" value="Unassembled WGS sequence"/>
</dbReference>
<reference evidence="1" key="1">
    <citation type="journal article" date="2020" name="Stud. Mycol.">
        <title>101 Dothideomycetes genomes: a test case for predicting lifestyles and emergence of pathogens.</title>
        <authorList>
            <person name="Haridas S."/>
            <person name="Albert R."/>
            <person name="Binder M."/>
            <person name="Bloem J."/>
            <person name="Labutti K."/>
            <person name="Salamov A."/>
            <person name="Andreopoulos B."/>
            <person name="Baker S."/>
            <person name="Barry K."/>
            <person name="Bills G."/>
            <person name="Bluhm B."/>
            <person name="Cannon C."/>
            <person name="Castanera R."/>
            <person name="Culley D."/>
            <person name="Daum C."/>
            <person name="Ezra D."/>
            <person name="Gonzalez J."/>
            <person name="Henrissat B."/>
            <person name="Kuo A."/>
            <person name="Liang C."/>
            <person name="Lipzen A."/>
            <person name="Lutzoni F."/>
            <person name="Magnuson J."/>
            <person name="Mondo S."/>
            <person name="Nolan M."/>
            <person name="Ohm R."/>
            <person name="Pangilinan J."/>
            <person name="Park H.-J."/>
            <person name="Ramirez L."/>
            <person name="Alfaro M."/>
            <person name="Sun H."/>
            <person name="Tritt A."/>
            <person name="Yoshinaga Y."/>
            <person name="Zwiers L.-H."/>
            <person name="Turgeon B."/>
            <person name="Goodwin S."/>
            <person name="Spatafora J."/>
            <person name="Crous P."/>
            <person name="Grigoriev I."/>
        </authorList>
    </citation>
    <scope>NUCLEOTIDE SEQUENCE</scope>
    <source>
        <strain evidence="1">CBS 113979</strain>
    </source>
</reference>
<protein>
    <submittedName>
        <fullName evidence="1">Uncharacterized protein</fullName>
    </submittedName>
</protein>
<dbReference type="EMBL" id="ML977148">
    <property type="protein sequence ID" value="KAF1988652.1"/>
    <property type="molecule type" value="Genomic_DNA"/>
</dbReference>
<name>A0A6G1H6G7_9PEZI</name>
<dbReference type="SUPFAM" id="SSF48452">
    <property type="entry name" value="TPR-like"/>
    <property type="match status" value="1"/>
</dbReference>
<organism evidence="1 2">
    <name type="scientific">Aulographum hederae CBS 113979</name>
    <dbReference type="NCBI Taxonomy" id="1176131"/>
    <lineage>
        <taxon>Eukaryota</taxon>
        <taxon>Fungi</taxon>
        <taxon>Dikarya</taxon>
        <taxon>Ascomycota</taxon>
        <taxon>Pezizomycotina</taxon>
        <taxon>Dothideomycetes</taxon>
        <taxon>Pleosporomycetidae</taxon>
        <taxon>Aulographales</taxon>
        <taxon>Aulographaceae</taxon>
    </lineage>
</organism>
<keyword evidence="2" id="KW-1185">Reference proteome</keyword>
<sequence length="920" mass="103958">MDSLRGPQDTEFGSLSFSYLGRGALLRVLQGVSVATKTQSLDLEPLNRLFSAHTNLDLLDWNALVNRNIFDVTLKQLAYLALAVTFFQESSRQELGSGALERWMSFIWKSLINTALTLGSSSTRPSILSVSRSSQGFLAIPLCVLLEDGKIDELFRIHIWLPDGQRGNPLFAIHSHQTFSHSWVLAGEGRDQTFKTERCKDQMIPTHAEYSLAWSDGASLDTNYKTHQNSSTVTNTGELVVAAPTASAAHTRDSSCTVPAGEFHMTEVAPDRFHATMFFFDSKRGFVKDARVLGPKDEKFSTHIREGADFTARELCVMATSLRNYEIFLEKGREHAHRAEWEFSFNSFNSALNLCETTENFPNASFHKSLVFGELGNSNRQFGRYEQAKDCLEKALSGIGLNLQHVKLSGELGVVFRHMDRLEDAKRAFEDQYNTAKHLEYDQGACRAIGNLGMVNYQLSQAVHDGELLDLAIEQLSERVRRARRLIDIAKREETDNRNREGSIKRARTWESIGLNRLSLAFTARRDSKAALAAALESQNLTRTSEDPTVRAMSRFYYGRALLADNRTDEALAQFNSSGTCSCAMALCMEPSREHCGYLQELVEIGADLIAADEQGYTALDYATFNGSKESQDLVLLGIRRNLEGGVDQETKLLQFRTEAALRKGYRELFQEKLRPALLDKSANKLQKMRLDYASTLKADPDKQRMFDELKYIAYSDFLRFGRLPRSSDGLARPFAPERMKSTNAPATDFIIFFSYRWINKSPGAVSPDDEDSTQYRRMVEATEAFLKLYRKVDRDKLGIWMDFACVNQDDPMSGVSALPMNLAQCDAMISLIDDEYYSRAWCSVEVMMAKTLRDSYLTHIWYEHVLHLQTSSDGTSPSKSGYLRLGPLVLEIEMKDKLLTYETDRPKVLFLERQSKLLA</sequence>
<dbReference type="InterPro" id="IPR036770">
    <property type="entry name" value="Ankyrin_rpt-contain_sf"/>
</dbReference>
<dbReference type="OrthoDB" id="423576at2759"/>
<proteinExistence type="predicted"/>